<name>A0A0F9MCY8_9ZZZZ</name>
<dbReference type="AlphaFoldDB" id="A0A0F9MCY8"/>
<sequence length="91" mass="10163">MKFWPTGYERQLRAEVERLELQRFQVRVEQAGEPNTYHRYLVRCHGQDDAMLIAFALDGGWAAGIDATEMLELAKAYCDIEAAAAAGGGDE</sequence>
<evidence type="ECO:0000313" key="1">
    <source>
        <dbReference type="EMBL" id="KKM74485.1"/>
    </source>
</evidence>
<dbReference type="EMBL" id="LAZR01009132">
    <property type="protein sequence ID" value="KKM74485.1"/>
    <property type="molecule type" value="Genomic_DNA"/>
</dbReference>
<gene>
    <name evidence="1" type="ORF">LCGC14_1399810</name>
</gene>
<protein>
    <submittedName>
        <fullName evidence="1">Uncharacterized protein</fullName>
    </submittedName>
</protein>
<reference evidence="1" key="1">
    <citation type="journal article" date="2015" name="Nature">
        <title>Complex archaea that bridge the gap between prokaryotes and eukaryotes.</title>
        <authorList>
            <person name="Spang A."/>
            <person name="Saw J.H."/>
            <person name="Jorgensen S.L."/>
            <person name="Zaremba-Niedzwiedzka K."/>
            <person name="Martijn J."/>
            <person name="Lind A.E."/>
            <person name="van Eijk R."/>
            <person name="Schleper C."/>
            <person name="Guy L."/>
            <person name="Ettema T.J."/>
        </authorList>
    </citation>
    <scope>NUCLEOTIDE SEQUENCE</scope>
</reference>
<comment type="caution">
    <text evidence="1">The sequence shown here is derived from an EMBL/GenBank/DDBJ whole genome shotgun (WGS) entry which is preliminary data.</text>
</comment>
<proteinExistence type="predicted"/>
<accession>A0A0F9MCY8</accession>
<organism evidence="1">
    <name type="scientific">marine sediment metagenome</name>
    <dbReference type="NCBI Taxonomy" id="412755"/>
    <lineage>
        <taxon>unclassified sequences</taxon>
        <taxon>metagenomes</taxon>
        <taxon>ecological metagenomes</taxon>
    </lineage>
</organism>